<feature type="domain" description="Velvet" evidence="6">
    <location>
        <begin position="24"/>
        <end position="194"/>
    </location>
</feature>
<accession>A0A8H7UR31</accession>
<keyword evidence="3" id="KW-0804">Transcription</keyword>
<comment type="caution">
    <text evidence="7">The sequence shown here is derived from an EMBL/GenBank/DDBJ whole genome shotgun (WGS) entry which is preliminary data.</text>
</comment>
<gene>
    <name evidence="7" type="ORF">INT46_008892</name>
</gene>
<feature type="compositionally biased region" description="Low complexity" evidence="5">
    <location>
        <begin position="240"/>
        <end position="252"/>
    </location>
</feature>
<feature type="region of interest" description="Disordered" evidence="5">
    <location>
        <begin position="387"/>
        <end position="431"/>
    </location>
</feature>
<dbReference type="Pfam" id="PF11754">
    <property type="entry name" value="Velvet"/>
    <property type="match status" value="2"/>
</dbReference>
<organism evidence="7 8">
    <name type="scientific">Mucor plumbeus</name>
    <dbReference type="NCBI Taxonomy" id="97098"/>
    <lineage>
        <taxon>Eukaryota</taxon>
        <taxon>Fungi</taxon>
        <taxon>Fungi incertae sedis</taxon>
        <taxon>Mucoromycota</taxon>
        <taxon>Mucoromycotina</taxon>
        <taxon>Mucoromycetes</taxon>
        <taxon>Mucorales</taxon>
        <taxon>Mucorineae</taxon>
        <taxon>Mucoraceae</taxon>
        <taxon>Mucor</taxon>
    </lineage>
</organism>
<feature type="region of interest" description="Disordered" evidence="5">
    <location>
        <begin position="194"/>
        <end position="301"/>
    </location>
</feature>
<feature type="compositionally biased region" description="Basic residues" evidence="5">
    <location>
        <begin position="194"/>
        <end position="205"/>
    </location>
</feature>
<dbReference type="PROSITE" id="PS51821">
    <property type="entry name" value="VELVET"/>
    <property type="match status" value="1"/>
</dbReference>
<dbReference type="GO" id="GO:0005634">
    <property type="term" value="C:nucleus"/>
    <property type="evidence" value="ECO:0007669"/>
    <property type="project" value="UniProtKB-SubCell"/>
</dbReference>
<keyword evidence="2" id="KW-0805">Transcription regulation</keyword>
<dbReference type="InterPro" id="IPR037525">
    <property type="entry name" value="Velvet_dom"/>
</dbReference>
<feature type="compositionally biased region" description="Low complexity" evidence="5">
    <location>
        <begin position="271"/>
        <end position="300"/>
    </location>
</feature>
<dbReference type="OrthoDB" id="5599552at2759"/>
<evidence type="ECO:0000259" key="6">
    <source>
        <dbReference type="PROSITE" id="PS51821"/>
    </source>
</evidence>
<feature type="compositionally biased region" description="Polar residues" evidence="5">
    <location>
        <begin position="388"/>
        <end position="406"/>
    </location>
</feature>
<sequence length="497" mass="56087">MTLSSSNSGGCTYRFIESSLSTLPVQTNYDLEIRQQPERAKVSLINERDRRPIEPPPILQLHWENCSEEELKKCLQSPFYFTVANLVTEDDPETPLLPVQDYMSGSTVSSLYRLRDIDNSDGGFFVFGDLAVKKEGKFKLKFSLFEIVEGQVQNRRTILSDTFTVFIPKQFPGPVEATFLSRTFSDQGVKMRIRKEHRLQSRKRKLENGNDSSSASSAINESISQPTRKYHNKHSKMIVSSPPYAEPSASSSDVFFGRWQATTPHHHHHQQQQQQQQHCSKDPSSSLSTPPPATTSSIAAEETEYKRLTSKFKYQYPEDHAQAFPSPESTIYNTIPNVTSNTSTPRSMSWGYRYNERDVHSRSLPRGSWPILNSNTRRSSPELVATSGHFTDSPPSMTRQLPQASSLAKYHTCSDTKSNSRDNLPTPPSSITELHQNATGAQGWGTRLPPLRAIMNNLDQHMNKSSLFPLLLPPPPPLVAVHASSSMNEQQNYPYYC</sequence>
<evidence type="ECO:0000256" key="2">
    <source>
        <dbReference type="ARBA" id="ARBA00023015"/>
    </source>
</evidence>
<name>A0A8H7UR31_9FUNG</name>
<keyword evidence="4" id="KW-0539">Nucleus</keyword>
<evidence type="ECO:0000313" key="8">
    <source>
        <dbReference type="Proteomes" id="UP000650833"/>
    </source>
</evidence>
<keyword evidence="8" id="KW-1185">Reference proteome</keyword>
<dbReference type="Proteomes" id="UP000650833">
    <property type="component" value="Unassembled WGS sequence"/>
</dbReference>
<dbReference type="InterPro" id="IPR038491">
    <property type="entry name" value="Velvet_dom_sf"/>
</dbReference>
<evidence type="ECO:0000313" key="7">
    <source>
        <dbReference type="EMBL" id="KAG2192455.1"/>
    </source>
</evidence>
<feature type="compositionally biased region" description="Polar residues" evidence="5">
    <location>
        <begin position="421"/>
        <end position="431"/>
    </location>
</feature>
<reference evidence="7" key="1">
    <citation type="submission" date="2020-12" db="EMBL/GenBank/DDBJ databases">
        <title>Metabolic potential, ecology and presence of endohyphal bacteria is reflected in genomic diversity of Mucoromycotina.</title>
        <authorList>
            <person name="Muszewska A."/>
            <person name="Okrasinska A."/>
            <person name="Steczkiewicz K."/>
            <person name="Drgas O."/>
            <person name="Orlowska M."/>
            <person name="Perlinska-Lenart U."/>
            <person name="Aleksandrzak-Piekarczyk T."/>
            <person name="Szatraj K."/>
            <person name="Zielenkiewicz U."/>
            <person name="Pilsyk S."/>
            <person name="Malc E."/>
            <person name="Mieczkowski P."/>
            <person name="Kruszewska J.S."/>
            <person name="Biernat P."/>
            <person name="Pawlowska J."/>
        </authorList>
    </citation>
    <scope>NUCLEOTIDE SEQUENCE</scope>
    <source>
        <strain evidence="7">CBS 226.32</strain>
    </source>
</reference>
<dbReference type="InterPro" id="IPR021740">
    <property type="entry name" value="Velvet"/>
</dbReference>
<dbReference type="Gene3D" id="2.60.40.3960">
    <property type="entry name" value="Velvet domain"/>
    <property type="match status" value="1"/>
</dbReference>
<dbReference type="PANTHER" id="PTHR33572:SF18">
    <property type="entry name" value="SPORE DEVELOPMENT REGULATOR VOSA"/>
    <property type="match status" value="1"/>
</dbReference>
<protein>
    <recommendedName>
        <fullName evidence="6">Velvet domain-containing protein</fullName>
    </recommendedName>
</protein>
<evidence type="ECO:0000256" key="1">
    <source>
        <dbReference type="ARBA" id="ARBA00004123"/>
    </source>
</evidence>
<dbReference type="PANTHER" id="PTHR33572">
    <property type="entry name" value="SPORE DEVELOPMENT REGULATOR VOSA"/>
    <property type="match status" value="1"/>
</dbReference>
<proteinExistence type="predicted"/>
<dbReference type="AlphaFoldDB" id="A0A8H7UR31"/>
<dbReference type="EMBL" id="JAEPRC010000724">
    <property type="protein sequence ID" value="KAG2192455.1"/>
    <property type="molecule type" value="Genomic_DNA"/>
</dbReference>
<evidence type="ECO:0000256" key="4">
    <source>
        <dbReference type="ARBA" id="ARBA00023242"/>
    </source>
</evidence>
<evidence type="ECO:0000256" key="5">
    <source>
        <dbReference type="SAM" id="MobiDB-lite"/>
    </source>
</evidence>
<comment type="subcellular location">
    <subcellularLocation>
        <location evidence="1">Nucleus</location>
    </subcellularLocation>
</comment>
<feature type="compositionally biased region" description="Low complexity" evidence="5">
    <location>
        <begin position="212"/>
        <end position="224"/>
    </location>
</feature>
<evidence type="ECO:0000256" key="3">
    <source>
        <dbReference type="ARBA" id="ARBA00023163"/>
    </source>
</evidence>